<feature type="region of interest" description="Disordered" evidence="1">
    <location>
        <begin position="200"/>
        <end position="255"/>
    </location>
</feature>
<reference evidence="2 3" key="1">
    <citation type="submission" date="2024-10" db="EMBL/GenBank/DDBJ databases">
        <title>The Natural Products Discovery Center: Release of the First 8490 Sequenced Strains for Exploring Actinobacteria Biosynthetic Diversity.</title>
        <authorList>
            <person name="Kalkreuter E."/>
            <person name="Kautsar S.A."/>
            <person name="Yang D."/>
            <person name="Bader C.D."/>
            <person name="Teijaro C.N."/>
            <person name="Fluegel L."/>
            <person name="Davis C.M."/>
            <person name="Simpson J.R."/>
            <person name="Lauterbach L."/>
            <person name="Steele A.D."/>
            <person name="Gui C."/>
            <person name="Meng S."/>
            <person name="Li G."/>
            <person name="Viehrig K."/>
            <person name="Ye F."/>
            <person name="Su P."/>
            <person name="Kiefer A.F."/>
            <person name="Nichols A."/>
            <person name="Cepeda A.J."/>
            <person name="Yan W."/>
            <person name="Fan B."/>
            <person name="Jiang Y."/>
            <person name="Adhikari A."/>
            <person name="Zheng C.-J."/>
            <person name="Schuster L."/>
            <person name="Cowan T.M."/>
            <person name="Smanski M.J."/>
            <person name="Chevrette M.G."/>
            <person name="De Carvalho L.P.S."/>
            <person name="Shen B."/>
        </authorList>
    </citation>
    <scope>NUCLEOTIDE SEQUENCE [LARGE SCALE GENOMIC DNA]</scope>
    <source>
        <strain evidence="2 3">NPDC002593</strain>
    </source>
</reference>
<keyword evidence="3" id="KW-1185">Reference proteome</keyword>
<organism evidence="2 3">
    <name type="scientific">Nocardia jiangxiensis</name>
    <dbReference type="NCBI Taxonomy" id="282685"/>
    <lineage>
        <taxon>Bacteria</taxon>
        <taxon>Bacillati</taxon>
        <taxon>Actinomycetota</taxon>
        <taxon>Actinomycetes</taxon>
        <taxon>Mycobacteriales</taxon>
        <taxon>Nocardiaceae</taxon>
        <taxon>Nocardia</taxon>
    </lineage>
</organism>
<gene>
    <name evidence="2" type="ORF">ACFYXQ_21170</name>
</gene>
<dbReference type="RefSeq" id="WP_387404702.1">
    <property type="nucleotide sequence ID" value="NZ_JBIAQY010000007.1"/>
</dbReference>
<name>A0ABW6S212_9NOCA</name>
<evidence type="ECO:0000313" key="2">
    <source>
        <dbReference type="EMBL" id="MFF3570292.1"/>
    </source>
</evidence>
<comment type="caution">
    <text evidence="2">The sequence shown here is derived from an EMBL/GenBank/DDBJ whole genome shotgun (WGS) entry which is preliminary data.</text>
</comment>
<proteinExistence type="predicted"/>
<feature type="compositionally biased region" description="Low complexity" evidence="1">
    <location>
        <begin position="200"/>
        <end position="238"/>
    </location>
</feature>
<evidence type="ECO:0000313" key="3">
    <source>
        <dbReference type="Proteomes" id="UP001601992"/>
    </source>
</evidence>
<sequence>MPISFETGGLQQLDQNTWGDPKTRDIITLTYIDAVPDLPAPLEDEDTLRRRLTELQAEFGCLLEAHSITVNGQPALLRLEKFPLPDRESGLGFTAGIVVPKATCSAILKIMCPENGRPGAREAAIVPKVGFPNMFPPHPYAPDVRGKLPYNAADDMRWDSMFPGHALTRARAWIVHASRTAKIDPRYAALPAFTGPSAVGASVGTAEASSSSSSSASSSTSATMTTNASSESAATEAMPIASAPASPETMPIPKA</sequence>
<dbReference type="Proteomes" id="UP001601992">
    <property type="component" value="Unassembled WGS sequence"/>
</dbReference>
<evidence type="ECO:0000256" key="1">
    <source>
        <dbReference type="SAM" id="MobiDB-lite"/>
    </source>
</evidence>
<dbReference type="EMBL" id="JBIAQY010000007">
    <property type="protein sequence ID" value="MFF3570292.1"/>
    <property type="molecule type" value="Genomic_DNA"/>
</dbReference>
<protein>
    <submittedName>
        <fullName evidence="2">Uncharacterized protein</fullName>
    </submittedName>
</protein>
<accession>A0ABW6S212</accession>